<dbReference type="AlphaFoldDB" id="A0A1B1AEW0"/>
<dbReference type="Pfam" id="PF14248">
    <property type="entry name" value="DUF4345"/>
    <property type="match status" value="1"/>
</dbReference>
<feature type="transmembrane region" description="Helical" evidence="1">
    <location>
        <begin position="53"/>
        <end position="70"/>
    </location>
</feature>
<reference evidence="2 3" key="1">
    <citation type="submission" date="2015-11" db="EMBL/GenBank/DDBJ databases">
        <title>Whole-Genome Sequence of Candidatus Oderbacter manganicum from the National Park Lower Oder Valley, Germany.</title>
        <authorList>
            <person name="Braun B."/>
            <person name="Liere K."/>
            <person name="Szewzyk U."/>
        </authorList>
    </citation>
    <scope>NUCLEOTIDE SEQUENCE [LARGE SCALE GENOMIC DNA]</scope>
    <source>
        <strain evidence="2 3">OTSz_A_272</strain>
    </source>
</reference>
<sequence length="137" mass="14288">MGFAWGLSALALLVGVGLGVRALIDPAWAAKFVRLKADEQGGGQAEFRATYGGVFLGLHIVALLFTLLYFRSGAYVVGVTATGASAAIAAGWAGAAFGRGVSIWRDGADTPFNRMSMGVEIAMAFAIAMPWLAWFAL</sequence>
<keyword evidence="1" id="KW-1133">Transmembrane helix</keyword>
<dbReference type="InParanoid" id="A0A1B1AEW0"/>
<keyword evidence="1" id="KW-0812">Transmembrane</keyword>
<dbReference type="KEGG" id="cbot:ATE48_03800"/>
<dbReference type="Proteomes" id="UP000092498">
    <property type="component" value="Chromosome"/>
</dbReference>
<name>A0A1B1AEW0_9PROT</name>
<proteinExistence type="predicted"/>
<dbReference type="EMBL" id="CP013244">
    <property type="protein sequence ID" value="ANP45103.1"/>
    <property type="molecule type" value="Genomic_DNA"/>
</dbReference>
<dbReference type="OrthoDB" id="9808658at2"/>
<protein>
    <recommendedName>
        <fullName evidence="4">DUF4345 domain-containing protein</fullName>
    </recommendedName>
</protein>
<keyword evidence="3" id="KW-1185">Reference proteome</keyword>
<evidence type="ECO:0000313" key="2">
    <source>
        <dbReference type="EMBL" id="ANP45103.1"/>
    </source>
</evidence>
<feature type="transmembrane region" description="Helical" evidence="1">
    <location>
        <begin position="75"/>
        <end position="97"/>
    </location>
</feature>
<accession>A0A1B1AEW0</accession>
<keyword evidence="1" id="KW-0472">Membrane</keyword>
<dbReference type="InterPro" id="IPR025597">
    <property type="entry name" value="DUF4345"/>
</dbReference>
<evidence type="ECO:0008006" key="4">
    <source>
        <dbReference type="Google" id="ProtNLM"/>
    </source>
</evidence>
<gene>
    <name evidence="2" type="ORF">ATE48_03800</name>
</gene>
<evidence type="ECO:0000313" key="3">
    <source>
        <dbReference type="Proteomes" id="UP000092498"/>
    </source>
</evidence>
<dbReference type="STRING" id="1759059.ATE48_03800"/>
<feature type="transmembrane region" description="Helical" evidence="1">
    <location>
        <begin position="117"/>
        <end position="136"/>
    </location>
</feature>
<organism evidence="2 3">
    <name type="scientific">Candidatus Viadribacter manganicus</name>
    <dbReference type="NCBI Taxonomy" id="1759059"/>
    <lineage>
        <taxon>Bacteria</taxon>
        <taxon>Pseudomonadati</taxon>
        <taxon>Pseudomonadota</taxon>
        <taxon>Alphaproteobacteria</taxon>
        <taxon>Hyphomonadales</taxon>
        <taxon>Hyphomonadaceae</taxon>
        <taxon>Candidatus Viadribacter</taxon>
    </lineage>
</organism>
<evidence type="ECO:0000256" key="1">
    <source>
        <dbReference type="SAM" id="Phobius"/>
    </source>
</evidence>
<dbReference type="RefSeq" id="WP_066767965.1">
    <property type="nucleotide sequence ID" value="NZ_CP013244.1"/>
</dbReference>